<evidence type="ECO:0000256" key="4">
    <source>
        <dbReference type="ARBA" id="ARBA00022475"/>
    </source>
</evidence>
<feature type="transmembrane region" description="Helical" evidence="8">
    <location>
        <begin position="100"/>
        <end position="119"/>
    </location>
</feature>
<accession>A0ABP9QYL0</accession>
<dbReference type="PANTHER" id="PTHR30269">
    <property type="entry name" value="TRANSMEMBRANE PROTEIN YFCA"/>
    <property type="match status" value="1"/>
</dbReference>
<keyword evidence="10" id="KW-1185">Reference proteome</keyword>
<dbReference type="InterPro" id="IPR002781">
    <property type="entry name" value="TM_pro_TauE-like"/>
</dbReference>
<protein>
    <recommendedName>
        <fullName evidence="8">Probable membrane transporter protein</fullName>
    </recommendedName>
</protein>
<evidence type="ECO:0000256" key="7">
    <source>
        <dbReference type="ARBA" id="ARBA00023136"/>
    </source>
</evidence>
<feature type="transmembrane region" description="Helical" evidence="8">
    <location>
        <begin position="170"/>
        <end position="190"/>
    </location>
</feature>
<keyword evidence="7 8" id="KW-0472">Membrane</keyword>
<feature type="transmembrane region" description="Helical" evidence="8">
    <location>
        <begin position="202"/>
        <end position="221"/>
    </location>
</feature>
<keyword evidence="3" id="KW-0813">Transport</keyword>
<comment type="subcellular location">
    <subcellularLocation>
        <location evidence="1 8">Cell membrane</location>
        <topology evidence="1 8">Multi-pass membrane protein</topology>
    </subcellularLocation>
</comment>
<dbReference type="EMBL" id="BAABLD010000015">
    <property type="protein sequence ID" value="GAA5169531.1"/>
    <property type="molecule type" value="Genomic_DNA"/>
</dbReference>
<evidence type="ECO:0000313" key="9">
    <source>
        <dbReference type="EMBL" id="GAA5169531.1"/>
    </source>
</evidence>
<gene>
    <name evidence="9" type="ORF">GCM10025770_31080</name>
</gene>
<reference evidence="10" key="1">
    <citation type="journal article" date="2019" name="Int. J. Syst. Evol. Microbiol.">
        <title>The Global Catalogue of Microorganisms (GCM) 10K type strain sequencing project: providing services to taxonomists for standard genome sequencing and annotation.</title>
        <authorList>
            <consortium name="The Broad Institute Genomics Platform"/>
            <consortium name="The Broad Institute Genome Sequencing Center for Infectious Disease"/>
            <person name="Wu L."/>
            <person name="Ma J."/>
        </authorList>
    </citation>
    <scope>NUCLEOTIDE SEQUENCE [LARGE SCALE GENOMIC DNA]</scope>
    <source>
        <strain evidence="10">JCM 18715</strain>
    </source>
</reference>
<name>A0ABP9QYL0_9RHOO</name>
<comment type="caution">
    <text evidence="9">The sequence shown here is derived from an EMBL/GenBank/DDBJ whole genome shotgun (WGS) entry which is preliminary data.</text>
</comment>
<keyword evidence="4 8" id="KW-1003">Cell membrane</keyword>
<evidence type="ECO:0000256" key="8">
    <source>
        <dbReference type="RuleBase" id="RU363041"/>
    </source>
</evidence>
<evidence type="ECO:0000256" key="3">
    <source>
        <dbReference type="ARBA" id="ARBA00022448"/>
    </source>
</evidence>
<evidence type="ECO:0000256" key="5">
    <source>
        <dbReference type="ARBA" id="ARBA00022692"/>
    </source>
</evidence>
<dbReference type="RefSeq" id="WP_345534019.1">
    <property type="nucleotide sequence ID" value="NZ_BAABLD010000015.1"/>
</dbReference>
<feature type="transmembrane region" description="Helical" evidence="8">
    <location>
        <begin position="228"/>
        <end position="246"/>
    </location>
</feature>
<dbReference type="PANTHER" id="PTHR30269:SF37">
    <property type="entry name" value="MEMBRANE TRANSPORTER PROTEIN"/>
    <property type="match status" value="1"/>
</dbReference>
<dbReference type="InterPro" id="IPR052017">
    <property type="entry name" value="TSUP"/>
</dbReference>
<keyword evidence="5 8" id="KW-0812">Transmembrane</keyword>
<keyword evidence="6 8" id="KW-1133">Transmembrane helix</keyword>
<organism evidence="9 10">
    <name type="scientific">Viridibacterium curvum</name>
    <dbReference type="NCBI Taxonomy" id="1101404"/>
    <lineage>
        <taxon>Bacteria</taxon>
        <taxon>Pseudomonadati</taxon>
        <taxon>Pseudomonadota</taxon>
        <taxon>Betaproteobacteria</taxon>
        <taxon>Rhodocyclales</taxon>
        <taxon>Rhodocyclaceae</taxon>
        <taxon>Viridibacterium</taxon>
    </lineage>
</organism>
<sequence length="250" mass="27087">MMLITDPFFYLAAIPAVLLTGISKGGFAGGLGVLAVPLMALAIPAPQAASIMLPILCLMDLVGSWSYHKHWDYSLLRRLMPGAVLGIATGWLLFRRMDGALLALMIGVLAILFALQRLAGYQPKGAKWLPDGFSGTLWSALSGFTSCLAHAGGPPIMVYLLPKQLDKTTLVANLTLFFALVNYIKLVPYAELGLLDARNLGTSLALAPLAPIGVYLGIWLHKRIDEKLFYTLSYLFLLVTGARLIWQALT</sequence>
<dbReference type="Proteomes" id="UP001500547">
    <property type="component" value="Unassembled WGS sequence"/>
</dbReference>
<dbReference type="Pfam" id="PF01925">
    <property type="entry name" value="TauE"/>
    <property type="match status" value="1"/>
</dbReference>
<evidence type="ECO:0000256" key="2">
    <source>
        <dbReference type="ARBA" id="ARBA00009142"/>
    </source>
</evidence>
<evidence type="ECO:0000256" key="1">
    <source>
        <dbReference type="ARBA" id="ARBA00004651"/>
    </source>
</evidence>
<comment type="similarity">
    <text evidence="2 8">Belongs to the 4-toluene sulfonate uptake permease (TSUP) (TC 2.A.102) family.</text>
</comment>
<evidence type="ECO:0000313" key="10">
    <source>
        <dbReference type="Proteomes" id="UP001500547"/>
    </source>
</evidence>
<feature type="transmembrane region" description="Helical" evidence="8">
    <location>
        <begin position="75"/>
        <end position="94"/>
    </location>
</feature>
<proteinExistence type="inferred from homology"/>
<evidence type="ECO:0000256" key="6">
    <source>
        <dbReference type="ARBA" id="ARBA00022989"/>
    </source>
</evidence>